<keyword evidence="9" id="KW-0460">Magnesium</keyword>
<dbReference type="Pfam" id="PF00781">
    <property type="entry name" value="DAGK_cat"/>
    <property type="match status" value="1"/>
</dbReference>
<dbReference type="PANTHER" id="PTHR12358">
    <property type="entry name" value="SPHINGOSINE KINASE"/>
    <property type="match status" value="1"/>
</dbReference>
<keyword evidence="8" id="KW-0067">ATP-binding</keyword>
<evidence type="ECO:0000256" key="8">
    <source>
        <dbReference type="ARBA" id="ARBA00022840"/>
    </source>
</evidence>
<keyword evidence="12" id="KW-1208">Phospholipid metabolism</keyword>
<dbReference type="GO" id="GO:0005524">
    <property type="term" value="F:ATP binding"/>
    <property type="evidence" value="ECO:0007669"/>
    <property type="project" value="UniProtKB-KW"/>
</dbReference>
<dbReference type="InterPro" id="IPR005218">
    <property type="entry name" value="Diacylglycerol/lipid_kinase"/>
</dbReference>
<dbReference type="GO" id="GO:0008654">
    <property type="term" value="P:phospholipid biosynthetic process"/>
    <property type="evidence" value="ECO:0007669"/>
    <property type="project" value="UniProtKB-KW"/>
</dbReference>
<accession>A0A061CL79</accession>
<keyword evidence="4" id="KW-0808">Transferase</keyword>
<dbReference type="GO" id="GO:0005886">
    <property type="term" value="C:plasma membrane"/>
    <property type="evidence" value="ECO:0007669"/>
    <property type="project" value="TreeGrafter"/>
</dbReference>
<dbReference type="AlphaFoldDB" id="A0A061CL79"/>
<protein>
    <submittedName>
        <fullName evidence="14">Diacylglycerol kinase</fullName>
    </submittedName>
</protein>
<dbReference type="NCBIfam" id="NF009603">
    <property type="entry name" value="PRK13055.1"/>
    <property type="match status" value="1"/>
</dbReference>
<dbReference type="SUPFAM" id="SSF111331">
    <property type="entry name" value="NAD kinase/diacylglycerol kinase-like"/>
    <property type="match status" value="1"/>
</dbReference>
<evidence type="ECO:0000313" key="14">
    <source>
        <dbReference type="EMBL" id="AZA17139.1"/>
    </source>
</evidence>
<gene>
    <name evidence="14" type="ORF">DQL93_09175</name>
</gene>
<evidence type="ECO:0000256" key="6">
    <source>
        <dbReference type="ARBA" id="ARBA00022741"/>
    </source>
</evidence>
<dbReference type="Gene3D" id="2.60.200.40">
    <property type="match status" value="1"/>
</dbReference>
<evidence type="ECO:0000256" key="9">
    <source>
        <dbReference type="ARBA" id="ARBA00022842"/>
    </source>
</evidence>
<dbReference type="PANTHER" id="PTHR12358:SF106">
    <property type="entry name" value="LIPID KINASE YEGS"/>
    <property type="match status" value="1"/>
</dbReference>
<dbReference type="InterPro" id="IPR016064">
    <property type="entry name" value="NAD/diacylglycerol_kinase_sf"/>
</dbReference>
<dbReference type="InterPro" id="IPR017438">
    <property type="entry name" value="ATP-NAD_kinase_N"/>
</dbReference>
<evidence type="ECO:0000256" key="5">
    <source>
        <dbReference type="ARBA" id="ARBA00022723"/>
    </source>
</evidence>
<evidence type="ECO:0000256" key="11">
    <source>
        <dbReference type="ARBA" id="ARBA00023209"/>
    </source>
</evidence>
<keyword evidence="6" id="KW-0547">Nucleotide-binding</keyword>
<evidence type="ECO:0000256" key="4">
    <source>
        <dbReference type="ARBA" id="ARBA00022679"/>
    </source>
</evidence>
<comment type="similarity">
    <text evidence="2">Belongs to the diacylglycerol/lipid kinase family.</text>
</comment>
<keyword evidence="10" id="KW-0443">Lipid metabolism</keyword>
<evidence type="ECO:0000256" key="7">
    <source>
        <dbReference type="ARBA" id="ARBA00022777"/>
    </source>
</evidence>
<keyword evidence="11" id="KW-0594">Phospholipid biosynthesis</keyword>
<sequence>MTKRARLIYNPVSGHEQMPKNVSDILDILEQAGYEASAFRTTPAPLSAQNEATRVAKDGFSLVVAAGGDGTINEVVSGIAFLPKEERPRMAIIPAGTTNDYARALKIPRDDVVAAAKVILKDKVQKMDVGRADFGDGSQKYFVNIAAAGSLAELTYGVSSDVKSALGYAAYLIKGAEMLPNLSECEMRLTFDKGVYEGKLSLLLLGMTNSIGGFEKIMPNAELSDGLFQLIVVKPSDPGNLLRLMALALNGKHVDDPNIIYTKTTSLKAELIGHNRDDKLSVNLDGEEGGMFPVTFENLRERIEFYVG</sequence>
<dbReference type="Gene3D" id="3.40.50.10330">
    <property type="entry name" value="Probable inorganic polyphosphate/atp-NAD kinase, domain 1"/>
    <property type="match status" value="1"/>
</dbReference>
<evidence type="ECO:0000256" key="3">
    <source>
        <dbReference type="ARBA" id="ARBA00022516"/>
    </source>
</evidence>
<keyword evidence="3" id="KW-0444">Lipid biosynthesis</keyword>
<evidence type="ECO:0000256" key="1">
    <source>
        <dbReference type="ARBA" id="ARBA00001946"/>
    </source>
</evidence>
<evidence type="ECO:0000256" key="10">
    <source>
        <dbReference type="ARBA" id="ARBA00023098"/>
    </source>
</evidence>
<comment type="cofactor">
    <cofactor evidence="1">
        <name>Mg(2+)</name>
        <dbReference type="ChEBI" id="CHEBI:18420"/>
    </cofactor>
</comment>
<dbReference type="InterPro" id="IPR045540">
    <property type="entry name" value="YegS/DAGK_C"/>
</dbReference>
<organism evidence="14">
    <name type="scientific">Lactobacillus delbrueckii subsp. lactis</name>
    <dbReference type="NCBI Taxonomy" id="29397"/>
    <lineage>
        <taxon>Bacteria</taxon>
        <taxon>Bacillati</taxon>
        <taxon>Bacillota</taxon>
        <taxon>Bacilli</taxon>
        <taxon>Lactobacillales</taxon>
        <taxon>Lactobacillaceae</taxon>
        <taxon>Lactobacillus</taxon>
    </lineage>
</organism>
<dbReference type="NCBIfam" id="TIGR00147">
    <property type="entry name" value="YegS/Rv2252/BmrU family lipid kinase"/>
    <property type="match status" value="1"/>
</dbReference>
<dbReference type="InterPro" id="IPR050187">
    <property type="entry name" value="Lipid_Phosphate_FormReg"/>
</dbReference>
<proteinExistence type="inferred from homology"/>
<dbReference type="Pfam" id="PF19279">
    <property type="entry name" value="YegS_C"/>
    <property type="match status" value="1"/>
</dbReference>
<dbReference type="RefSeq" id="WP_003617024.1">
    <property type="nucleotide sequence ID" value="NZ_BJLK01000001.1"/>
</dbReference>
<name>A0A061CL79_LACDL</name>
<evidence type="ECO:0000256" key="2">
    <source>
        <dbReference type="ARBA" id="ARBA00005983"/>
    </source>
</evidence>
<dbReference type="InterPro" id="IPR001206">
    <property type="entry name" value="Diacylglycerol_kinase_cat_dom"/>
</dbReference>
<evidence type="ECO:0000256" key="12">
    <source>
        <dbReference type="ARBA" id="ARBA00023264"/>
    </source>
</evidence>
<evidence type="ECO:0000259" key="13">
    <source>
        <dbReference type="PROSITE" id="PS50146"/>
    </source>
</evidence>
<feature type="domain" description="DAGKc" evidence="13">
    <location>
        <begin position="1"/>
        <end position="136"/>
    </location>
</feature>
<keyword evidence="5" id="KW-0479">Metal-binding</keyword>
<dbReference type="SMART" id="SM00046">
    <property type="entry name" value="DAGKc"/>
    <property type="match status" value="1"/>
</dbReference>
<dbReference type="PROSITE" id="PS50146">
    <property type="entry name" value="DAGK"/>
    <property type="match status" value="1"/>
</dbReference>
<reference evidence="14" key="1">
    <citation type="submission" date="2018-07" db="EMBL/GenBank/DDBJ databases">
        <authorList>
            <person name="Somerville V."/>
        </authorList>
    </citation>
    <scope>NUCLEOTIDE SEQUENCE</scope>
    <source>
        <strain evidence="14">NWC_2_2</strain>
    </source>
</reference>
<keyword evidence="7 14" id="KW-0418">Kinase</keyword>
<dbReference type="GO" id="GO:0046872">
    <property type="term" value="F:metal ion binding"/>
    <property type="evidence" value="ECO:0007669"/>
    <property type="project" value="UniProtKB-KW"/>
</dbReference>
<dbReference type="GO" id="GO:0004143">
    <property type="term" value="F:ATP-dependent diacylglycerol kinase activity"/>
    <property type="evidence" value="ECO:0007669"/>
    <property type="project" value="TreeGrafter"/>
</dbReference>
<dbReference type="EMBL" id="CP031023">
    <property type="protein sequence ID" value="AZA17139.1"/>
    <property type="molecule type" value="Genomic_DNA"/>
</dbReference>